<dbReference type="PANTHER" id="PTHR43802">
    <property type="entry name" value="ENOYL-COA HYDRATASE"/>
    <property type="match status" value="1"/>
</dbReference>
<dbReference type="PANTHER" id="PTHR43802:SF1">
    <property type="entry name" value="IP11341P-RELATED"/>
    <property type="match status" value="1"/>
</dbReference>
<dbReference type="NCBIfam" id="NF006108">
    <property type="entry name" value="PRK08259.1"/>
    <property type="match status" value="1"/>
</dbReference>
<evidence type="ECO:0000313" key="4">
    <source>
        <dbReference type="Proteomes" id="UP000507962"/>
    </source>
</evidence>
<dbReference type="Proteomes" id="UP000507962">
    <property type="component" value="Unassembled WGS sequence"/>
</dbReference>
<dbReference type="InterPro" id="IPR029045">
    <property type="entry name" value="ClpP/crotonase-like_dom_sf"/>
</dbReference>
<comment type="similarity">
    <text evidence="1 2">Belongs to the enoyl-CoA hydratase/isomerase family.</text>
</comment>
<protein>
    <submittedName>
        <fullName evidence="3">Crotonase superfamily</fullName>
    </submittedName>
</protein>
<sequence>MKSVSSVPDSPSVCIERKGPVTTLVINRPHVRNAIDTRAAQELSEAFLAFENDPDARVAVVCGRGGHFCAGGDLAAMVAEGCNPIKQKGDGPLGISRLSLSKPVIAAIAGYAVAGGLELALFCDIRIAEESSVFGFFNRRWGLPLCNGSTVRLPRIIGHGRAMEMILTGRPVYSEEALSYGLVTRVVADGTVREEAEALAAKMAGFPFEGLMCDRCNTLSHFTMPIDEALDHELKNAAVVFDNDDALKGARAFVAGKGRHGAFGGNVGTP</sequence>
<reference evidence="3 4" key="1">
    <citation type="submission" date="2019-03" db="EMBL/GenBank/DDBJ databases">
        <authorList>
            <person name="Nijsse B."/>
        </authorList>
    </citation>
    <scope>NUCLEOTIDE SEQUENCE [LARGE SCALE GENOMIC DNA]</scope>
    <source>
        <strain evidence="3">Desulfoluna butyratoxydans MSL71</strain>
    </source>
</reference>
<gene>
    <name evidence="3" type="ORF">MSL71_16800</name>
</gene>
<dbReference type="AlphaFoldDB" id="A0A4U8YJS1"/>
<dbReference type="EMBL" id="CAADHO010000002">
    <property type="protein sequence ID" value="VFQ44036.1"/>
    <property type="molecule type" value="Genomic_DNA"/>
</dbReference>
<name>A0A4U8YJS1_9BACT</name>
<organism evidence="3 4">
    <name type="scientific">Desulfoluna butyratoxydans</name>
    <dbReference type="NCBI Taxonomy" id="231438"/>
    <lineage>
        <taxon>Bacteria</taxon>
        <taxon>Pseudomonadati</taxon>
        <taxon>Thermodesulfobacteriota</taxon>
        <taxon>Desulfobacteria</taxon>
        <taxon>Desulfobacterales</taxon>
        <taxon>Desulfolunaceae</taxon>
        <taxon>Desulfoluna</taxon>
    </lineage>
</organism>
<dbReference type="InterPro" id="IPR001753">
    <property type="entry name" value="Enoyl-CoA_hydra/iso"/>
</dbReference>
<dbReference type="GO" id="GO:0003824">
    <property type="term" value="F:catalytic activity"/>
    <property type="evidence" value="ECO:0007669"/>
    <property type="project" value="InterPro"/>
</dbReference>
<evidence type="ECO:0000256" key="1">
    <source>
        <dbReference type="ARBA" id="ARBA00005254"/>
    </source>
</evidence>
<dbReference type="Gene3D" id="1.10.287.2460">
    <property type="match status" value="1"/>
</dbReference>
<dbReference type="SUPFAM" id="SSF52096">
    <property type="entry name" value="ClpP/crotonase"/>
    <property type="match status" value="1"/>
</dbReference>
<dbReference type="PROSITE" id="PS00166">
    <property type="entry name" value="ENOYL_COA_HYDRATASE"/>
    <property type="match status" value="1"/>
</dbReference>
<dbReference type="Pfam" id="PF00378">
    <property type="entry name" value="ECH_1"/>
    <property type="match status" value="1"/>
</dbReference>
<proteinExistence type="inferred from homology"/>
<accession>A0A4U8YJS1</accession>
<dbReference type="InterPro" id="IPR018376">
    <property type="entry name" value="Enoyl-CoA_hyd/isom_CS"/>
</dbReference>
<dbReference type="CDD" id="cd06558">
    <property type="entry name" value="crotonase-like"/>
    <property type="match status" value="1"/>
</dbReference>
<dbReference type="Gene3D" id="3.90.226.10">
    <property type="entry name" value="2-enoyl-CoA Hydratase, Chain A, domain 1"/>
    <property type="match status" value="1"/>
</dbReference>
<keyword evidence="4" id="KW-1185">Reference proteome</keyword>
<evidence type="ECO:0000256" key="2">
    <source>
        <dbReference type="RuleBase" id="RU003707"/>
    </source>
</evidence>
<dbReference type="RefSeq" id="WP_180138724.1">
    <property type="nucleotide sequence ID" value="NZ_CAADHO010000002.1"/>
</dbReference>
<evidence type="ECO:0000313" key="3">
    <source>
        <dbReference type="EMBL" id="VFQ44036.1"/>
    </source>
</evidence>